<evidence type="ECO:0000256" key="1">
    <source>
        <dbReference type="ARBA" id="ARBA00005772"/>
    </source>
</evidence>
<dbReference type="RefSeq" id="WP_218252619.1">
    <property type="nucleotide sequence ID" value="NZ_JABXWD010000179.1"/>
</dbReference>
<evidence type="ECO:0000313" key="5">
    <source>
        <dbReference type="EMBL" id="MBV6341990.1"/>
    </source>
</evidence>
<reference evidence="5 6" key="1">
    <citation type="journal article" date="2020" name="J Geophys Res Biogeosci">
        <title>Magnetotaxis as an Adaptation to Enable Bacterial Shuttling of Microbial Sulfur and Sulfur Cycling Across Aquatic Oxic#Anoxic Interfaces.</title>
        <authorList>
            <person name="Li J."/>
            <person name="Liu P."/>
            <person name="Wang J."/>
            <person name="Roberts A.P."/>
            <person name="Pan Y."/>
        </authorList>
    </citation>
    <scope>NUCLEOTIDE SEQUENCE [LARGE SCALE GENOMIC DNA]</scope>
    <source>
        <strain evidence="5 6">MYR-1_YQ</strain>
    </source>
</reference>
<organism evidence="5 6">
    <name type="scientific">Candidatus Magnetobacterium casense</name>
    <dbReference type="NCBI Taxonomy" id="1455061"/>
    <lineage>
        <taxon>Bacteria</taxon>
        <taxon>Pseudomonadati</taxon>
        <taxon>Nitrospirota</taxon>
        <taxon>Thermodesulfovibrionia</taxon>
        <taxon>Thermodesulfovibrionales</taxon>
        <taxon>Candidatus Magnetobacteriaceae</taxon>
        <taxon>Candidatus Magnetobacterium</taxon>
    </lineage>
</organism>
<dbReference type="InterPro" id="IPR005510">
    <property type="entry name" value="Csm4"/>
</dbReference>
<accession>A0ABS6RZB5</accession>
<proteinExistence type="inferred from homology"/>
<sequence>MKTYEITIKPLSGFATPLKGDTIFGHFCWQLVYDEQKLLGELFDTLIARYLEAPFVVFSSAFPKLYANKVYTYALPSPNLPPDCMFDLPQDTVQRIKKRKEVKSKKWMLVPEGKKFSSFRDLKFCNDKELFDEFKAALSDTERRQIHKGGGSSFIADFLQPHNTINRHTGTTGEGRFAPFSVEHGVYYPNTELALFVGIDDDVVTIEQVTTAIERIGDMGFGRDASSGLGRFSLGEYMEIDLVGLGSDNPNACYTLAPCVPEKGVYADAFFTPFTRFGKHGDVLARSGNPFKCPVVMADEGAVFMPKNRDIPTKPYIGVGVTDISLVQDKTVAQGYSLYIPVSVEA</sequence>
<keyword evidence="4" id="KW-0051">Antiviral defense</keyword>
<keyword evidence="6" id="KW-1185">Reference proteome</keyword>
<evidence type="ECO:0000256" key="3">
    <source>
        <dbReference type="ARBA" id="ARBA00022884"/>
    </source>
</evidence>
<name>A0ABS6RZB5_9BACT</name>
<evidence type="ECO:0000256" key="2">
    <source>
        <dbReference type="ARBA" id="ARBA00016109"/>
    </source>
</evidence>
<keyword evidence="3" id="KW-0694">RNA-binding</keyword>
<dbReference type="NCBIfam" id="TIGR01903">
    <property type="entry name" value="cas5_csm4"/>
    <property type="match status" value="1"/>
</dbReference>
<comment type="similarity">
    <text evidence="1">Belongs to the CRISPR-associated Csm4 family.</text>
</comment>
<evidence type="ECO:0000256" key="4">
    <source>
        <dbReference type="ARBA" id="ARBA00023118"/>
    </source>
</evidence>
<dbReference type="EMBL" id="JABXWD010000179">
    <property type="protein sequence ID" value="MBV6341990.1"/>
    <property type="molecule type" value="Genomic_DNA"/>
</dbReference>
<comment type="caution">
    <text evidence="5">The sequence shown here is derived from an EMBL/GenBank/DDBJ whole genome shotgun (WGS) entry which is preliminary data.</text>
</comment>
<dbReference type="Proteomes" id="UP001196980">
    <property type="component" value="Unassembled WGS sequence"/>
</dbReference>
<protein>
    <recommendedName>
        <fullName evidence="2">CRISPR system Cms protein Csm4</fullName>
    </recommendedName>
</protein>
<gene>
    <name evidence="5" type="ORF">HWQ67_10370</name>
</gene>
<evidence type="ECO:0000313" key="6">
    <source>
        <dbReference type="Proteomes" id="UP001196980"/>
    </source>
</evidence>